<dbReference type="PANTHER" id="PTHR35936:SF17">
    <property type="entry name" value="ARGININE-BINDING EXTRACELLULAR PROTEIN ARTP"/>
    <property type="match status" value="1"/>
</dbReference>
<evidence type="ECO:0000256" key="1">
    <source>
        <dbReference type="ARBA" id="ARBA00022729"/>
    </source>
</evidence>
<dbReference type="Proteomes" id="UP000253628">
    <property type="component" value="Unassembled WGS sequence"/>
</dbReference>
<dbReference type="OrthoDB" id="571173at2"/>
<name>A0A366HH84_9BURK</name>
<dbReference type="Gene3D" id="3.40.190.10">
    <property type="entry name" value="Periplasmic binding protein-like II"/>
    <property type="match status" value="2"/>
</dbReference>
<keyword evidence="1" id="KW-0732">Signal</keyword>
<protein>
    <submittedName>
        <fullName evidence="3">Amino acid ABC transporter substrate-binding protein (PAAT family)</fullName>
    </submittedName>
</protein>
<proteinExistence type="predicted"/>
<accession>A0A366HH84</accession>
<keyword evidence="4" id="KW-1185">Reference proteome</keyword>
<evidence type="ECO:0000313" key="4">
    <source>
        <dbReference type="Proteomes" id="UP000253628"/>
    </source>
</evidence>
<dbReference type="AlphaFoldDB" id="A0A366HH84"/>
<comment type="caution">
    <text evidence="3">The sequence shown here is derived from an EMBL/GenBank/DDBJ whole genome shotgun (WGS) entry which is preliminary data.</text>
</comment>
<dbReference type="SUPFAM" id="SSF53850">
    <property type="entry name" value="Periplasmic binding protein-like II"/>
    <property type="match status" value="1"/>
</dbReference>
<reference evidence="3 4" key="1">
    <citation type="submission" date="2018-06" db="EMBL/GenBank/DDBJ databases">
        <title>Genomic Encyclopedia of Type Strains, Phase IV (KMG-IV): sequencing the most valuable type-strain genomes for metagenomic binning, comparative biology and taxonomic classification.</title>
        <authorList>
            <person name="Goeker M."/>
        </authorList>
    </citation>
    <scope>NUCLEOTIDE SEQUENCE [LARGE SCALE GENOMIC DNA]</scope>
    <source>
        <strain evidence="3 4">DSM 25520</strain>
    </source>
</reference>
<sequence length="253" mass="27335">MATHDLKLSEPDWHADALAVRQLTPKGKLRAAINFGNPVLAQRDPLSGEPRGVSADLAQGLAQRLGVPIEFHAFDTAGKVVDAALDDAWDIAFMAIDPKRAESIAYTAPYVLIEGTYLVRQSASFRNIEDLDVPGVRIAVGKGAAYDLFLSRTLKHASIVRLDRSEDAIEQFVALGLDAAAGVRQPLQAHASEHTGYRVLDGRFTVIEQAMCCPRGREAGARLLGEYLDFAKRSGMVADGLRRSGQGDATLAR</sequence>
<dbReference type="SMART" id="SM00062">
    <property type="entry name" value="PBPb"/>
    <property type="match status" value="1"/>
</dbReference>
<dbReference type="CDD" id="cd13623">
    <property type="entry name" value="PBP2_AA_hypothetical"/>
    <property type="match status" value="1"/>
</dbReference>
<dbReference type="Pfam" id="PF00497">
    <property type="entry name" value="SBP_bac_3"/>
    <property type="match status" value="1"/>
</dbReference>
<dbReference type="InterPro" id="IPR001638">
    <property type="entry name" value="Solute-binding_3/MltF_N"/>
</dbReference>
<dbReference type="RefSeq" id="WP_113932151.1">
    <property type="nucleotide sequence ID" value="NZ_JACCEU010000002.1"/>
</dbReference>
<feature type="domain" description="Solute-binding protein family 3/N-terminal" evidence="2">
    <location>
        <begin position="28"/>
        <end position="240"/>
    </location>
</feature>
<dbReference type="PANTHER" id="PTHR35936">
    <property type="entry name" value="MEMBRANE-BOUND LYTIC MUREIN TRANSGLYCOSYLASE F"/>
    <property type="match status" value="1"/>
</dbReference>
<dbReference type="EMBL" id="QNRQ01000002">
    <property type="protein sequence ID" value="RBP41919.1"/>
    <property type="molecule type" value="Genomic_DNA"/>
</dbReference>
<evidence type="ECO:0000259" key="2">
    <source>
        <dbReference type="SMART" id="SM00062"/>
    </source>
</evidence>
<gene>
    <name evidence="3" type="ORF">DFR37_102299</name>
</gene>
<evidence type="ECO:0000313" key="3">
    <source>
        <dbReference type="EMBL" id="RBP41919.1"/>
    </source>
</evidence>
<organism evidence="3 4">
    <name type="scientific">Eoetvoesiella caeni</name>
    <dbReference type="NCBI Taxonomy" id="645616"/>
    <lineage>
        <taxon>Bacteria</taxon>
        <taxon>Pseudomonadati</taxon>
        <taxon>Pseudomonadota</taxon>
        <taxon>Betaproteobacteria</taxon>
        <taxon>Burkholderiales</taxon>
        <taxon>Alcaligenaceae</taxon>
        <taxon>Eoetvoesiella</taxon>
    </lineage>
</organism>